<feature type="transmembrane region" description="Helical" evidence="1">
    <location>
        <begin position="35"/>
        <end position="57"/>
    </location>
</feature>
<comment type="caution">
    <text evidence="2">The sequence shown here is derived from an EMBL/GenBank/DDBJ whole genome shotgun (WGS) entry which is preliminary data.</text>
</comment>
<dbReference type="EMBL" id="WOCE01000018">
    <property type="protein sequence ID" value="KAE9593997.1"/>
    <property type="molecule type" value="Genomic_DNA"/>
</dbReference>
<keyword evidence="1" id="KW-0812">Transmembrane</keyword>
<dbReference type="Proteomes" id="UP000447434">
    <property type="component" value="Chromosome 18"/>
</dbReference>
<accession>A0A6A4P5V9</accession>
<reference evidence="3" key="1">
    <citation type="journal article" date="2020" name="Nat. Commun.">
        <title>Genome sequence of the cluster root forming white lupin.</title>
        <authorList>
            <person name="Hufnagel B."/>
            <person name="Marques A."/>
            <person name="Soriano A."/>
            <person name="Marques L."/>
            <person name="Divol F."/>
            <person name="Doumas P."/>
            <person name="Sallet E."/>
            <person name="Mancinotti D."/>
            <person name="Carrere S."/>
            <person name="Marande W."/>
            <person name="Arribat S."/>
            <person name="Keller J."/>
            <person name="Huneau C."/>
            <person name="Blein T."/>
            <person name="Aime D."/>
            <person name="Laguerre M."/>
            <person name="Taylor J."/>
            <person name="Schubert V."/>
            <person name="Nelson M."/>
            <person name="Geu-Flores F."/>
            <person name="Crespi M."/>
            <person name="Gallardo-Guerrero K."/>
            <person name="Delaux P.-M."/>
            <person name="Salse J."/>
            <person name="Berges H."/>
            <person name="Guyot R."/>
            <person name="Gouzy J."/>
            <person name="Peret B."/>
        </authorList>
    </citation>
    <scope>NUCLEOTIDE SEQUENCE [LARGE SCALE GENOMIC DNA]</scope>
    <source>
        <strain evidence="3">cv. Amiga</strain>
    </source>
</reference>
<gene>
    <name evidence="2" type="ORF">Lalb_Chr18g0048961</name>
</gene>
<name>A0A6A4P5V9_LUPAL</name>
<dbReference type="AlphaFoldDB" id="A0A6A4P5V9"/>
<organism evidence="2 3">
    <name type="scientific">Lupinus albus</name>
    <name type="common">White lupine</name>
    <name type="synonym">Lupinus termis</name>
    <dbReference type="NCBI Taxonomy" id="3870"/>
    <lineage>
        <taxon>Eukaryota</taxon>
        <taxon>Viridiplantae</taxon>
        <taxon>Streptophyta</taxon>
        <taxon>Embryophyta</taxon>
        <taxon>Tracheophyta</taxon>
        <taxon>Spermatophyta</taxon>
        <taxon>Magnoliopsida</taxon>
        <taxon>eudicotyledons</taxon>
        <taxon>Gunneridae</taxon>
        <taxon>Pentapetalae</taxon>
        <taxon>rosids</taxon>
        <taxon>fabids</taxon>
        <taxon>Fabales</taxon>
        <taxon>Fabaceae</taxon>
        <taxon>Papilionoideae</taxon>
        <taxon>50 kb inversion clade</taxon>
        <taxon>genistoids sensu lato</taxon>
        <taxon>core genistoids</taxon>
        <taxon>Genisteae</taxon>
        <taxon>Lupinus</taxon>
    </lineage>
</organism>
<keyword evidence="1" id="KW-1133">Transmembrane helix</keyword>
<evidence type="ECO:0000313" key="3">
    <source>
        <dbReference type="Proteomes" id="UP000447434"/>
    </source>
</evidence>
<evidence type="ECO:0000256" key="1">
    <source>
        <dbReference type="SAM" id="Phobius"/>
    </source>
</evidence>
<keyword evidence="1" id="KW-0472">Membrane</keyword>
<proteinExistence type="predicted"/>
<evidence type="ECO:0000313" key="2">
    <source>
        <dbReference type="EMBL" id="KAE9593997.1"/>
    </source>
</evidence>
<sequence length="63" mass="7327">MVKTKPLGGQSVVEAIRGDNGASIIRFFFSKYPMVLLMSLFLKNFLFLFFIMFRIPFHICNSF</sequence>
<keyword evidence="3" id="KW-1185">Reference proteome</keyword>
<protein>
    <submittedName>
        <fullName evidence="2">Uncharacterized protein</fullName>
    </submittedName>
</protein>